<gene>
    <name evidence="2" type="ORF">ATPR_1817</name>
</gene>
<dbReference type="EMBL" id="BABS01000051">
    <property type="protein sequence ID" value="GAA08813.1"/>
    <property type="molecule type" value="Genomic_DNA"/>
</dbReference>
<name>F7VEL8_9PROT</name>
<accession>F7VEL8</accession>
<evidence type="ECO:0000313" key="2">
    <source>
        <dbReference type="EMBL" id="GAA08813.1"/>
    </source>
</evidence>
<evidence type="ECO:0000313" key="3">
    <source>
        <dbReference type="Proteomes" id="UP000004319"/>
    </source>
</evidence>
<dbReference type="InterPro" id="IPR000073">
    <property type="entry name" value="AB_hydrolase_1"/>
</dbReference>
<feature type="domain" description="Serine aminopeptidase S33" evidence="1">
    <location>
        <begin position="163"/>
        <end position="395"/>
    </location>
</feature>
<dbReference type="InterPro" id="IPR022742">
    <property type="entry name" value="Hydrolase_4"/>
</dbReference>
<dbReference type="Gene3D" id="3.40.50.1820">
    <property type="entry name" value="alpha/beta hydrolase"/>
    <property type="match status" value="1"/>
</dbReference>
<dbReference type="InterPro" id="IPR051044">
    <property type="entry name" value="MAG_DAG_Lipase"/>
</dbReference>
<evidence type="ECO:0000259" key="1">
    <source>
        <dbReference type="Pfam" id="PF12146"/>
    </source>
</evidence>
<dbReference type="PANTHER" id="PTHR11614">
    <property type="entry name" value="PHOSPHOLIPASE-RELATED"/>
    <property type="match status" value="1"/>
</dbReference>
<proteinExistence type="predicted"/>
<dbReference type="Pfam" id="PF12146">
    <property type="entry name" value="Hydrolase_4"/>
    <property type="match status" value="1"/>
</dbReference>
<sequence>MPFFRPLLSRANRVFPHKPRGNALRPMLKYRLPVQQRPTCRSAQSDQGRGGEGVCSTISVTPVLRGAARYGWVQGALTQHDLRRMSAVLFGQEPDGCRRSSFLGRVGMAVLALGLAACTTTLPPPPKPPARFAAAARLVPPDHTFVLSDGARIPARVWPAQQQERAVLLALHGFNDSRDAWEAPAPFFSQRGITVIAPDQRGFGQAPLRGGWAGSARMVADVREEIAQIQQAHPHTPLYLAGESMGGAVLILLMAQPDAPKVAGTLLLAPAVWNLGAGADIPLRVLASLFPKNLVTGRELPVHVVASDNMAALIRLYYDPLTLRATRLEALQGLVALMKQSAHAARHIHGPTLCVYGDKDQLVPPSAMAEVWRSMPKQVRLDLIPGGHHLLLRDRNGKLVMQDMVGWMTTPETWLPSGGDSAAVAWLAQGVGETAWGKNTLPLFLPAQMDQLAAP</sequence>
<organism evidence="2 3">
    <name type="scientific">Acetobacter tropicalis NBRC 101654</name>
    <dbReference type="NCBI Taxonomy" id="749388"/>
    <lineage>
        <taxon>Bacteria</taxon>
        <taxon>Pseudomonadati</taxon>
        <taxon>Pseudomonadota</taxon>
        <taxon>Alphaproteobacteria</taxon>
        <taxon>Acetobacterales</taxon>
        <taxon>Acetobacteraceae</taxon>
        <taxon>Acetobacter</taxon>
    </lineage>
</organism>
<dbReference type="SUPFAM" id="SSF53474">
    <property type="entry name" value="alpha/beta-Hydrolases"/>
    <property type="match status" value="1"/>
</dbReference>
<dbReference type="InterPro" id="IPR029058">
    <property type="entry name" value="AB_hydrolase_fold"/>
</dbReference>
<dbReference type="Proteomes" id="UP000004319">
    <property type="component" value="Unassembled WGS sequence"/>
</dbReference>
<protein>
    <submittedName>
        <fullName evidence="2">Lysophospholipase</fullName>
    </submittedName>
</protein>
<dbReference type="PRINTS" id="PR00111">
    <property type="entry name" value="ABHYDROLASE"/>
</dbReference>
<dbReference type="AlphaFoldDB" id="F7VEL8"/>
<comment type="caution">
    <text evidence="2">The sequence shown here is derived from an EMBL/GenBank/DDBJ whole genome shotgun (WGS) entry which is preliminary data.</text>
</comment>
<reference evidence="2 3" key="1">
    <citation type="journal article" date="2011" name="Biochem. Biophys. Res. Commun.">
        <title>Increased number of Arginine-based salt bridges contributes to the thermotolerance of thermotolerant acetic acid bacteria, Acetobacter tropicalis SKU1100.</title>
        <authorList>
            <person name="Matsutani M."/>
            <person name="Hirakawa H."/>
            <person name="Nishikura M."/>
            <person name="Soemphol W."/>
            <person name="Ali I.A.I."/>
            <person name="Yakushi T."/>
            <person name="Matsushita K."/>
        </authorList>
    </citation>
    <scope>NUCLEOTIDE SEQUENCE [LARGE SCALE GENOMIC DNA]</scope>
    <source>
        <strain evidence="2 3">NBRC 101654</strain>
    </source>
</reference>